<evidence type="ECO:0000256" key="6">
    <source>
        <dbReference type="ARBA" id="ARBA00023242"/>
    </source>
</evidence>
<keyword evidence="6" id="KW-0539">Nucleus</keyword>
<dbReference type="Proteomes" id="UP001634394">
    <property type="component" value="Unassembled WGS sequence"/>
</dbReference>
<dbReference type="PROSITE" id="PS00478">
    <property type="entry name" value="LIM_DOMAIN_1"/>
    <property type="match status" value="2"/>
</dbReference>
<sequence length="251" mass="27655">MPFKPPDQARCPKCGKSVYAAEERIAAGKKWHKFCFKCGLCNKLLDSTNSTEHDGELYCKVCHGRKYGPKGYGFGSGAGTLSMDTGEQFGNTEAEMSNRPTEVMIGAGGASGTGAKCPRCGKTVYEAERAIGLTDAWHKSCCNCKLCHKSVDVTTLNNHEGEIYCKPFIMVSLTTFPVLATWVSLMLVTGTESALPAVYLHPLLRGHVKLARFVPDFQRGLDKRVMGWRVCSSFFKWRCGNKSILEQNAYN</sequence>
<dbReference type="SMART" id="SM00132">
    <property type="entry name" value="LIM"/>
    <property type="match status" value="2"/>
</dbReference>
<gene>
    <name evidence="9" type="ORF">ACJMK2_020838</name>
</gene>
<evidence type="ECO:0000313" key="10">
    <source>
        <dbReference type="Proteomes" id="UP001634394"/>
    </source>
</evidence>
<dbReference type="CDD" id="cd09404">
    <property type="entry name" value="LIM1_MLP84B_like"/>
    <property type="match status" value="1"/>
</dbReference>
<dbReference type="InterPro" id="IPR001781">
    <property type="entry name" value="Znf_LIM"/>
</dbReference>
<dbReference type="GO" id="GO:0005634">
    <property type="term" value="C:nucleus"/>
    <property type="evidence" value="ECO:0007669"/>
    <property type="project" value="UniProtKB-SubCell"/>
</dbReference>
<dbReference type="FunFam" id="2.10.110.10:FF:000001">
    <property type="entry name" value="Cysteine and glycine-rich protein 1"/>
    <property type="match status" value="2"/>
</dbReference>
<evidence type="ECO:0000256" key="2">
    <source>
        <dbReference type="ARBA" id="ARBA00022723"/>
    </source>
</evidence>
<proteinExistence type="predicted"/>
<dbReference type="PANTHER" id="PTHR24215:SF35">
    <property type="entry name" value="MUSCLE LIM PROTEIN MLP84B"/>
    <property type="match status" value="1"/>
</dbReference>
<reference evidence="9 10" key="1">
    <citation type="submission" date="2024-11" db="EMBL/GenBank/DDBJ databases">
        <title>Chromosome-level genome assembly of the freshwater bivalve Anodonta woodiana.</title>
        <authorList>
            <person name="Chen X."/>
        </authorList>
    </citation>
    <scope>NUCLEOTIDE SEQUENCE [LARGE SCALE GENOMIC DNA]</scope>
    <source>
        <strain evidence="9">MN2024</strain>
        <tissue evidence="9">Gills</tissue>
    </source>
</reference>
<evidence type="ECO:0000256" key="1">
    <source>
        <dbReference type="ARBA" id="ARBA00004123"/>
    </source>
</evidence>
<protein>
    <recommendedName>
        <fullName evidence="8">LIM zinc-binding domain-containing protein</fullName>
    </recommendedName>
</protein>
<feature type="domain" description="LIM zinc-binding" evidence="8">
    <location>
        <begin position="115"/>
        <end position="175"/>
    </location>
</feature>
<evidence type="ECO:0000256" key="4">
    <source>
        <dbReference type="ARBA" id="ARBA00022833"/>
    </source>
</evidence>
<feature type="domain" description="LIM zinc-binding" evidence="8">
    <location>
        <begin position="9"/>
        <end position="69"/>
    </location>
</feature>
<comment type="caution">
    <text evidence="9">The sequence shown here is derived from an EMBL/GenBank/DDBJ whole genome shotgun (WGS) entry which is preliminary data.</text>
</comment>
<dbReference type="GO" id="GO:0046872">
    <property type="term" value="F:metal ion binding"/>
    <property type="evidence" value="ECO:0007669"/>
    <property type="project" value="UniProtKB-KW"/>
</dbReference>
<dbReference type="AlphaFoldDB" id="A0ABD3U2M2"/>
<keyword evidence="10" id="KW-1185">Reference proteome</keyword>
<organism evidence="9 10">
    <name type="scientific">Sinanodonta woodiana</name>
    <name type="common">Chinese pond mussel</name>
    <name type="synonym">Anodonta woodiana</name>
    <dbReference type="NCBI Taxonomy" id="1069815"/>
    <lineage>
        <taxon>Eukaryota</taxon>
        <taxon>Metazoa</taxon>
        <taxon>Spiralia</taxon>
        <taxon>Lophotrochozoa</taxon>
        <taxon>Mollusca</taxon>
        <taxon>Bivalvia</taxon>
        <taxon>Autobranchia</taxon>
        <taxon>Heteroconchia</taxon>
        <taxon>Palaeoheterodonta</taxon>
        <taxon>Unionida</taxon>
        <taxon>Unionoidea</taxon>
        <taxon>Unionidae</taxon>
        <taxon>Unioninae</taxon>
        <taxon>Sinanodonta</taxon>
    </lineage>
</organism>
<keyword evidence="5 7" id="KW-0440">LIM domain</keyword>
<accession>A0ABD3U2M2</accession>
<evidence type="ECO:0000256" key="3">
    <source>
        <dbReference type="ARBA" id="ARBA00022737"/>
    </source>
</evidence>
<keyword evidence="3" id="KW-0677">Repeat</keyword>
<evidence type="ECO:0000259" key="8">
    <source>
        <dbReference type="PROSITE" id="PS50023"/>
    </source>
</evidence>
<dbReference type="CDD" id="cd09326">
    <property type="entry name" value="LIM_CRP_like"/>
    <property type="match status" value="1"/>
</dbReference>
<keyword evidence="2 7" id="KW-0479">Metal-binding</keyword>
<dbReference type="PROSITE" id="PS50023">
    <property type="entry name" value="LIM_DOMAIN_2"/>
    <property type="match status" value="2"/>
</dbReference>
<keyword evidence="4 7" id="KW-0862">Zinc</keyword>
<dbReference type="EMBL" id="JBJQND010000017">
    <property type="protein sequence ID" value="KAL3842858.1"/>
    <property type="molecule type" value="Genomic_DNA"/>
</dbReference>
<evidence type="ECO:0000313" key="9">
    <source>
        <dbReference type="EMBL" id="KAL3842858.1"/>
    </source>
</evidence>
<dbReference type="Gene3D" id="2.10.110.10">
    <property type="entry name" value="Cysteine Rich Protein"/>
    <property type="match status" value="2"/>
</dbReference>
<dbReference type="SUPFAM" id="SSF57716">
    <property type="entry name" value="Glucocorticoid receptor-like (DNA-binding domain)"/>
    <property type="match status" value="3"/>
</dbReference>
<comment type="subcellular location">
    <subcellularLocation>
        <location evidence="1">Nucleus</location>
    </subcellularLocation>
</comment>
<evidence type="ECO:0000256" key="5">
    <source>
        <dbReference type="ARBA" id="ARBA00023038"/>
    </source>
</evidence>
<dbReference type="Pfam" id="PF00412">
    <property type="entry name" value="LIM"/>
    <property type="match status" value="2"/>
</dbReference>
<dbReference type="PANTHER" id="PTHR24215">
    <property type="entry name" value="RHO-GTPASE-ACTIVATING PROTEIN LRG1"/>
    <property type="match status" value="1"/>
</dbReference>
<evidence type="ECO:0000256" key="7">
    <source>
        <dbReference type="PROSITE-ProRule" id="PRU00125"/>
    </source>
</evidence>
<name>A0ABD3U2M2_SINWO</name>